<dbReference type="PANTHER" id="PTHR11265:SF0">
    <property type="entry name" value="12S RRNA N4-METHYLCYTIDINE METHYLTRANSFERASE"/>
    <property type="match status" value="1"/>
</dbReference>
<dbReference type="GO" id="GO:0070475">
    <property type="term" value="P:rRNA base methylation"/>
    <property type="evidence" value="ECO:0007669"/>
    <property type="project" value="UniProtKB-UniRule"/>
</dbReference>
<dbReference type="Proteomes" id="UP001145072">
    <property type="component" value="Unassembled WGS sequence"/>
</dbReference>
<dbReference type="EC" id="2.1.1.199" evidence="7"/>
<feature type="binding site" evidence="7">
    <location>
        <position position="100"/>
    </location>
    <ligand>
        <name>S-adenosyl-L-methionine</name>
        <dbReference type="ChEBI" id="CHEBI:59789"/>
    </ligand>
</feature>
<feature type="binding site" evidence="7">
    <location>
        <begin position="32"/>
        <end position="34"/>
    </location>
    <ligand>
        <name>S-adenosyl-L-methionine</name>
        <dbReference type="ChEBI" id="CHEBI:59789"/>
    </ligand>
</feature>
<sequence>MFEHFTVLKQETVEGLNVKPDGTYVDCTLGGGGHSEMIAKHLGEGGLLIAFDQDEHAIKAAQDRLSDYKEKIIYIHSNFRYLKEKLEEYEIDQIDGIVFDLGVSSPQLDQAERGFSYQHDAPLDMRMDQSQSLTAYDVINSWSYEDLVRIFFRYGEENFSKQIARKIEQARATKEIKTTYDLVDIIKEAIPAPARRKGGHPGKRIFQAVRIAVNDELQAFYDVLHQAAEVVDVGGRIAVITFHSLEDRLCKQAFKKWSTTPPLPRNIPIIPEESKAPFKMINRKPIIPTEEELELNRRSRSAKLRIVEKLKPWDPKFLYQEGWNKV</sequence>
<evidence type="ECO:0000256" key="2">
    <source>
        <dbReference type="ARBA" id="ARBA00022490"/>
    </source>
</evidence>
<keyword evidence="4 7" id="KW-0489">Methyltransferase</keyword>
<evidence type="ECO:0000256" key="6">
    <source>
        <dbReference type="ARBA" id="ARBA00022691"/>
    </source>
</evidence>
<dbReference type="EMBL" id="JAMQJZ010000006">
    <property type="protein sequence ID" value="MDC3420589.1"/>
    <property type="molecule type" value="Genomic_DNA"/>
</dbReference>
<keyword evidence="3 7" id="KW-0698">rRNA processing</keyword>
<evidence type="ECO:0000256" key="3">
    <source>
        <dbReference type="ARBA" id="ARBA00022552"/>
    </source>
</evidence>
<dbReference type="Gene3D" id="1.10.150.170">
    <property type="entry name" value="Putative methyltransferase TM0872, insert domain"/>
    <property type="match status" value="1"/>
</dbReference>
<dbReference type="PANTHER" id="PTHR11265">
    <property type="entry name" value="S-ADENOSYL-METHYLTRANSFERASE MRAW"/>
    <property type="match status" value="1"/>
</dbReference>
<comment type="subcellular location">
    <subcellularLocation>
        <location evidence="7">Cytoplasm</location>
    </subcellularLocation>
</comment>
<comment type="similarity">
    <text evidence="1 7">Belongs to the methyltransferase superfamily. RsmH family.</text>
</comment>
<dbReference type="GO" id="GO:0071424">
    <property type="term" value="F:rRNA (cytosine-N4-)-methyltransferase activity"/>
    <property type="evidence" value="ECO:0007669"/>
    <property type="project" value="UniProtKB-UniRule"/>
</dbReference>
<evidence type="ECO:0000256" key="5">
    <source>
        <dbReference type="ARBA" id="ARBA00022679"/>
    </source>
</evidence>
<feature type="binding site" evidence="7">
    <location>
        <position position="107"/>
    </location>
    <ligand>
        <name>S-adenosyl-L-methionine</name>
        <dbReference type="ChEBI" id="CHEBI:59789"/>
    </ligand>
</feature>
<dbReference type="NCBIfam" id="TIGR00006">
    <property type="entry name" value="16S rRNA (cytosine(1402)-N(4))-methyltransferase RsmH"/>
    <property type="match status" value="1"/>
</dbReference>
<name>A0A9X3WNR2_9BACI</name>
<evidence type="ECO:0000256" key="1">
    <source>
        <dbReference type="ARBA" id="ARBA00010396"/>
    </source>
</evidence>
<dbReference type="Pfam" id="PF01795">
    <property type="entry name" value="Methyltransf_5"/>
    <property type="match status" value="1"/>
</dbReference>
<dbReference type="PIRSF" id="PIRSF004486">
    <property type="entry name" value="MraW"/>
    <property type="match status" value="1"/>
</dbReference>
<evidence type="ECO:0000313" key="9">
    <source>
        <dbReference type="Proteomes" id="UP001145072"/>
    </source>
</evidence>
<dbReference type="SUPFAM" id="SSF53335">
    <property type="entry name" value="S-adenosyl-L-methionine-dependent methyltransferases"/>
    <property type="match status" value="1"/>
</dbReference>
<keyword evidence="9" id="KW-1185">Reference proteome</keyword>
<comment type="catalytic activity">
    <reaction evidence="7">
        <text>cytidine(1402) in 16S rRNA + S-adenosyl-L-methionine = N(4)-methylcytidine(1402) in 16S rRNA + S-adenosyl-L-homocysteine + H(+)</text>
        <dbReference type="Rhea" id="RHEA:42928"/>
        <dbReference type="Rhea" id="RHEA-COMP:10286"/>
        <dbReference type="Rhea" id="RHEA-COMP:10287"/>
        <dbReference type="ChEBI" id="CHEBI:15378"/>
        <dbReference type="ChEBI" id="CHEBI:57856"/>
        <dbReference type="ChEBI" id="CHEBI:59789"/>
        <dbReference type="ChEBI" id="CHEBI:74506"/>
        <dbReference type="ChEBI" id="CHEBI:82748"/>
        <dbReference type="EC" id="2.1.1.199"/>
    </reaction>
</comment>
<comment type="function">
    <text evidence="7">Specifically methylates the N4 position of cytidine in position 1402 (C1402) of 16S rRNA.</text>
</comment>
<organism evidence="8 9">
    <name type="scientific">Aquibacillus koreensis</name>
    <dbReference type="NCBI Taxonomy" id="279446"/>
    <lineage>
        <taxon>Bacteria</taxon>
        <taxon>Bacillati</taxon>
        <taxon>Bacillota</taxon>
        <taxon>Bacilli</taxon>
        <taxon>Bacillales</taxon>
        <taxon>Bacillaceae</taxon>
        <taxon>Aquibacillus</taxon>
    </lineage>
</organism>
<keyword evidence="6 7" id="KW-0949">S-adenosyl-L-methionine</keyword>
<evidence type="ECO:0000256" key="7">
    <source>
        <dbReference type="HAMAP-Rule" id="MF_01007"/>
    </source>
</evidence>
<evidence type="ECO:0000256" key="4">
    <source>
        <dbReference type="ARBA" id="ARBA00022603"/>
    </source>
</evidence>
<dbReference type="InterPro" id="IPR023397">
    <property type="entry name" value="SAM-dep_MeTrfase_MraW_recog"/>
</dbReference>
<gene>
    <name evidence="7 8" type="primary">rsmH</name>
    <name evidence="8" type="ORF">NC661_09440</name>
</gene>
<feature type="binding site" evidence="7">
    <location>
        <position position="52"/>
    </location>
    <ligand>
        <name>S-adenosyl-L-methionine</name>
        <dbReference type="ChEBI" id="CHEBI:59789"/>
    </ligand>
</feature>
<dbReference type="GO" id="GO:0005737">
    <property type="term" value="C:cytoplasm"/>
    <property type="evidence" value="ECO:0007669"/>
    <property type="project" value="UniProtKB-SubCell"/>
</dbReference>
<keyword evidence="2 7" id="KW-0963">Cytoplasm</keyword>
<keyword evidence="5 7" id="KW-0808">Transferase</keyword>
<dbReference type="FunFam" id="1.10.150.170:FF:000001">
    <property type="entry name" value="Ribosomal RNA small subunit methyltransferase H"/>
    <property type="match status" value="1"/>
</dbReference>
<proteinExistence type="inferred from homology"/>
<dbReference type="AlphaFoldDB" id="A0A9X3WNR2"/>
<comment type="caution">
    <text evidence="8">The sequence shown here is derived from an EMBL/GenBank/DDBJ whole genome shotgun (WGS) entry which is preliminary data.</text>
</comment>
<reference evidence="8" key="1">
    <citation type="submission" date="2022-06" db="EMBL/GenBank/DDBJ databases">
        <title>Aquibacillus sp. a new bacterium isolated from soil saline samples.</title>
        <authorList>
            <person name="Galisteo C."/>
            <person name="De La Haba R."/>
            <person name="Sanchez-Porro C."/>
            <person name="Ventosa A."/>
        </authorList>
    </citation>
    <scope>NUCLEOTIDE SEQUENCE</scope>
    <source>
        <strain evidence="8">JCM 12387</strain>
    </source>
</reference>
<protein>
    <recommendedName>
        <fullName evidence="7">Ribosomal RNA small subunit methyltransferase H</fullName>
        <ecNumber evidence="7">2.1.1.199</ecNumber>
    </recommendedName>
    <alternativeName>
        <fullName evidence="7">16S rRNA m(4)C1402 methyltransferase</fullName>
    </alternativeName>
    <alternativeName>
        <fullName evidence="7">rRNA (cytosine-N(4)-)-methyltransferase RsmH</fullName>
    </alternativeName>
</protein>
<dbReference type="SUPFAM" id="SSF81799">
    <property type="entry name" value="Putative methyltransferase TM0872, insert domain"/>
    <property type="match status" value="1"/>
</dbReference>
<dbReference type="Gene3D" id="3.40.50.150">
    <property type="entry name" value="Vaccinia Virus protein VP39"/>
    <property type="match status" value="1"/>
</dbReference>
<dbReference type="InterPro" id="IPR029063">
    <property type="entry name" value="SAM-dependent_MTases_sf"/>
</dbReference>
<dbReference type="InterPro" id="IPR002903">
    <property type="entry name" value="RsmH"/>
</dbReference>
<evidence type="ECO:0000313" key="8">
    <source>
        <dbReference type="EMBL" id="MDC3420589.1"/>
    </source>
</evidence>
<feature type="binding site" evidence="7">
    <location>
        <position position="79"/>
    </location>
    <ligand>
        <name>S-adenosyl-L-methionine</name>
        <dbReference type="ChEBI" id="CHEBI:59789"/>
    </ligand>
</feature>
<dbReference type="HAMAP" id="MF_01007">
    <property type="entry name" value="16SrRNA_methyltr_H"/>
    <property type="match status" value="1"/>
</dbReference>
<accession>A0A9X3WNR2</accession>
<dbReference type="RefSeq" id="WP_259872151.1">
    <property type="nucleotide sequence ID" value="NZ_JAMQJZ010000006.1"/>
</dbReference>